<dbReference type="PIRSF" id="PIRSF006324">
    <property type="entry name" value="LeuE"/>
    <property type="match status" value="1"/>
</dbReference>
<feature type="transmembrane region" description="Helical" evidence="6">
    <location>
        <begin position="179"/>
        <end position="197"/>
    </location>
</feature>
<evidence type="ECO:0000256" key="5">
    <source>
        <dbReference type="ARBA" id="ARBA00023136"/>
    </source>
</evidence>
<accession>A0A829YJD3</accession>
<evidence type="ECO:0000313" key="8">
    <source>
        <dbReference type="Proteomes" id="UP000445000"/>
    </source>
</evidence>
<reference evidence="8" key="1">
    <citation type="submission" date="2020-01" db="EMBL/GenBank/DDBJ databases">
        <title>'Steroidobacter agaridevorans' sp. nov., agar-degrading bacteria isolated from rhizosphere soils.</title>
        <authorList>
            <person name="Ikenaga M."/>
            <person name="Kataoka M."/>
            <person name="Murouchi A."/>
            <person name="Katsuragi S."/>
            <person name="Sakai M."/>
        </authorList>
    </citation>
    <scope>NUCLEOTIDE SEQUENCE [LARGE SCALE GENOMIC DNA]</scope>
    <source>
        <strain evidence="8">YU21-B</strain>
    </source>
</reference>
<organism evidence="7 8">
    <name type="scientific">Steroidobacter agaridevorans</name>
    <dbReference type="NCBI Taxonomy" id="2695856"/>
    <lineage>
        <taxon>Bacteria</taxon>
        <taxon>Pseudomonadati</taxon>
        <taxon>Pseudomonadota</taxon>
        <taxon>Gammaproteobacteria</taxon>
        <taxon>Steroidobacterales</taxon>
        <taxon>Steroidobacteraceae</taxon>
        <taxon>Steroidobacter</taxon>
    </lineage>
</organism>
<dbReference type="AlphaFoldDB" id="A0A829YJD3"/>
<proteinExistence type="predicted"/>
<feature type="transmembrane region" description="Helical" evidence="6">
    <location>
        <begin position="106"/>
        <end position="127"/>
    </location>
</feature>
<evidence type="ECO:0000256" key="4">
    <source>
        <dbReference type="ARBA" id="ARBA00022989"/>
    </source>
</evidence>
<evidence type="ECO:0000313" key="7">
    <source>
        <dbReference type="EMBL" id="GFE82971.1"/>
    </source>
</evidence>
<feature type="transmembrane region" description="Helical" evidence="6">
    <location>
        <begin position="67"/>
        <end position="86"/>
    </location>
</feature>
<keyword evidence="8" id="KW-1185">Reference proteome</keyword>
<protein>
    <submittedName>
        <fullName evidence="7">Lysine transporter LysE</fullName>
    </submittedName>
</protein>
<sequence>MVFVVAGLLLNVTPGPDVLYIASCSMRQGWKSGAVAALGISAGCFIHITAAAFGLSALLMASATSFAVLKICGAAYLIYVGVSLMVQRPATAASPAAVPARLRKVFLQGFLTNALNPKVALFFLAFVPQFINSGATEKAAAFLFLGAVFNFNSMLWNLLVAWSAAQASGKLRNSGAAAWMNRCIGGLFVALGIKLAFAKSA</sequence>
<evidence type="ECO:0000256" key="3">
    <source>
        <dbReference type="ARBA" id="ARBA00022692"/>
    </source>
</evidence>
<keyword evidence="3 6" id="KW-0812">Transmembrane</keyword>
<feature type="transmembrane region" description="Helical" evidence="6">
    <location>
        <begin position="139"/>
        <end position="159"/>
    </location>
</feature>
<dbReference type="GO" id="GO:0005886">
    <property type="term" value="C:plasma membrane"/>
    <property type="evidence" value="ECO:0007669"/>
    <property type="project" value="UniProtKB-SubCell"/>
</dbReference>
<dbReference type="EMBL" id="BLJN01000005">
    <property type="protein sequence ID" value="GFE82971.1"/>
    <property type="molecule type" value="Genomic_DNA"/>
</dbReference>
<dbReference type="PANTHER" id="PTHR30086:SF20">
    <property type="entry name" value="ARGININE EXPORTER PROTEIN ARGO-RELATED"/>
    <property type="match status" value="1"/>
</dbReference>
<name>A0A829YJD3_9GAMM</name>
<keyword evidence="2" id="KW-1003">Cell membrane</keyword>
<evidence type="ECO:0000256" key="1">
    <source>
        <dbReference type="ARBA" id="ARBA00004651"/>
    </source>
</evidence>
<keyword evidence="5 6" id="KW-0472">Membrane</keyword>
<comment type="subcellular location">
    <subcellularLocation>
        <location evidence="1">Cell membrane</location>
        <topology evidence="1">Multi-pass membrane protein</topology>
    </subcellularLocation>
</comment>
<dbReference type="Pfam" id="PF01810">
    <property type="entry name" value="LysE"/>
    <property type="match status" value="1"/>
</dbReference>
<comment type="caution">
    <text evidence="7">The sequence shown here is derived from an EMBL/GenBank/DDBJ whole genome shotgun (WGS) entry which is preliminary data.</text>
</comment>
<evidence type="ECO:0000256" key="2">
    <source>
        <dbReference type="ARBA" id="ARBA00022475"/>
    </source>
</evidence>
<dbReference type="InterPro" id="IPR001123">
    <property type="entry name" value="LeuE-type"/>
</dbReference>
<dbReference type="PANTHER" id="PTHR30086">
    <property type="entry name" value="ARGININE EXPORTER PROTEIN ARGO"/>
    <property type="match status" value="1"/>
</dbReference>
<dbReference type="Proteomes" id="UP000445000">
    <property type="component" value="Unassembled WGS sequence"/>
</dbReference>
<evidence type="ECO:0000256" key="6">
    <source>
        <dbReference type="SAM" id="Phobius"/>
    </source>
</evidence>
<gene>
    <name evidence="7" type="ORF">GCM10011487_49710</name>
</gene>
<dbReference type="GO" id="GO:0015171">
    <property type="term" value="F:amino acid transmembrane transporter activity"/>
    <property type="evidence" value="ECO:0007669"/>
    <property type="project" value="TreeGrafter"/>
</dbReference>
<keyword evidence="4 6" id="KW-1133">Transmembrane helix</keyword>
<feature type="transmembrane region" description="Helical" evidence="6">
    <location>
        <begin position="38"/>
        <end position="60"/>
    </location>
</feature>